<dbReference type="GO" id="GO:0005506">
    <property type="term" value="F:iron ion binding"/>
    <property type="evidence" value="ECO:0007669"/>
    <property type="project" value="InterPro"/>
</dbReference>
<dbReference type="PROSITE" id="PS00086">
    <property type="entry name" value="CYTOCHROME_P450"/>
    <property type="match status" value="1"/>
</dbReference>
<evidence type="ECO:0000256" key="4">
    <source>
        <dbReference type="ARBA" id="ARBA00023002"/>
    </source>
</evidence>
<evidence type="ECO:0000256" key="8">
    <source>
        <dbReference type="RuleBase" id="RU000461"/>
    </source>
</evidence>
<dbReference type="Proteomes" id="UP000003053">
    <property type="component" value="Unassembled WGS sequence"/>
</dbReference>
<evidence type="ECO:0000256" key="1">
    <source>
        <dbReference type="ARBA" id="ARBA00010617"/>
    </source>
</evidence>
<dbReference type="GO" id="GO:0020037">
    <property type="term" value="F:heme binding"/>
    <property type="evidence" value="ECO:0007669"/>
    <property type="project" value="InterPro"/>
</dbReference>
<dbReference type="OrthoDB" id="9764248at2"/>
<dbReference type="InterPro" id="IPR050196">
    <property type="entry name" value="Cytochrome_P450_Monoox"/>
</dbReference>
<dbReference type="SUPFAM" id="SSF48264">
    <property type="entry name" value="Cytochrome P450"/>
    <property type="match status" value="1"/>
</dbReference>
<dbReference type="AlphaFoldDB" id="A4BWJ8"/>
<evidence type="ECO:0000256" key="3">
    <source>
        <dbReference type="ARBA" id="ARBA00022723"/>
    </source>
</evidence>
<sequence length="451" mass="51811">MSANKIKMSVSNKIPEVSFFKFLKHANAILQNPLPFHAKNFASLGDIFRLKIGFGKSVLFCRDAGLLQHALQKNQKNYTKSYIQTKDLAKYVGKGLLTAEGEHWQKQRKLIQPAFHKGQLKLLVDTIQKTILAELKNIKIGKPMDVFPVFNDLAFQTVIKSIFNINISATDIDSLQHTTEATQKMLVQELRQPFFVWWFNLSGKTKKHLNLTQNSRTILKRLVEERKQSNGDHHDLLDMLLSAKYEDGSKMDENQLVDEILILFAAGHETTSNALTFTCELLARNPAAQSKVASEIKKIKSESTDCMHWIKNASYTKLVIEESMRLFPPAYFMDRVNIEEDTYNGIVLPKGSNLLFSIYEIHRHSDFWKQPNKFIPERFLDENIKFSKNYFPFGAGPRMCIGNNFAMYEMILAIIALVAQFEIIEKESPIQIKPLITLKPHNAILEFKNRI</sequence>
<keyword evidence="10" id="KW-1185">Reference proteome</keyword>
<dbReference type="GO" id="GO:0004497">
    <property type="term" value="F:monooxygenase activity"/>
    <property type="evidence" value="ECO:0007669"/>
    <property type="project" value="UniProtKB-KW"/>
</dbReference>
<dbReference type="EMBL" id="AAOG01000001">
    <property type="protein sequence ID" value="EAR13339.1"/>
    <property type="molecule type" value="Genomic_DNA"/>
</dbReference>
<protein>
    <submittedName>
        <fullName evidence="9">Cytochrome P450</fullName>
    </submittedName>
</protein>
<keyword evidence="4 8" id="KW-0560">Oxidoreductase</keyword>
<dbReference type="PANTHER" id="PTHR24291">
    <property type="entry name" value="CYTOCHROME P450 FAMILY 4"/>
    <property type="match status" value="1"/>
</dbReference>
<gene>
    <name evidence="9" type="ORF">PI23P_02557</name>
</gene>
<dbReference type="Gene3D" id="1.10.630.10">
    <property type="entry name" value="Cytochrome P450"/>
    <property type="match status" value="1"/>
</dbReference>
<dbReference type="GO" id="GO:0016705">
    <property type="term" value="F:oxidoreductase activity, acting on paired donors, with incorporation or reduction of molecular oxygen"/>
    <property type="evidence" value="ECO:0007669"/>
    <property type="project" value="InterPro"/>
</dbReference>
<keyword evidence="2 7" id="KW-0349">Heme</keyword>
<dbReference type="STRING" id="313594.PI23P_02557"/>
<name>A4BWJ8_9FLAO</name>
<keyword evidence="5 7" id="KW-0408">Iron</keyword>
<evidence type="ECO:0000313" key="9">
    <source>
        <dbReference type="EMBL" id="EAR13339.1"/>
    </source>
</evidence>
<dbReference type="PRINTS" id="PR00463">
    <property type="entry name" value="EP450I"/>
</dbReference>
<reference evidence="9 10" key="1">
    <citation type="submission" date="2006-02" db="EMBL/GenBank/DDBJ databases">
        <authorList>
            <person name="Murray A."/>
            <person name="Staley J."/>
            <person name="Ferriera S."/>
            <person name="Johnson J."/>
            <person name="Kravitz S."/>
            <person name="Halpern A."/>
            <person name="Remington K."/>
            <person name="Beeson K."/>
            <person name="Tran B."/>
            <person name="Rogers Y.-H."/>
            <person name="Friedman R."/>
            <person name="Venter J.C."/>
        </authorList>
    </citation>
    <scope>NUCLEOTIDE SEQUENCE [LARGE SCALE GENOMIC DNA]</scope>
    <source>
        <strain evidence="9 10">23-P</strain>
    </source>
</reference>
<evidence type="ECO:0000256" key="7">
    <source>
        <dbReference type="PIRSR" id="PIRSR602401-1"/>
    </source>
</evidence>
<dbReference type="PANTHER" id="PTHR24291:SF50">
    <property type="entry name" value="BIFUNCTIONAL ALBAFLAVENONE MONOOXYGENASE_TERPENE SYNTHASE"/>
    <property type="match status" value="1"/>
</dbReference>
<comment type="cofactor">
    <cofactor evidence="7">
        <name>heme</name>
        <dbReference type="ChEBI" id="CHEBI:30413"/>
    </cofactor>
</comment>
<evidence type="ECO:0000256" key="6">
    <source>
        <dbReference type="ARBA" id="ARBA00023033"/>
    </source>
</evidence>
<dbReference type="PRINTS" id="PR00385">
    <property type="entry name" value="P450"/>
</dbReference>
<dbReference type="InterPro" id="IPR002401">
    <property type="entry name" value="Cyt_P450_E_grp-I"/>
</dbReference>
<dbReference type="InterPro" id="IPR017972">
    <property type="entry name" value="Cyt_P450_CS"/>
</dbReference>
<keyword evidence="6 8" id="KW-0503">Monooxygenase</keyword>
<evidence type="ECO:0000256" key="5">
    <source>
        <dbReference type="ARBA" id="ARBA00023004"/>
    </source>
</evidence>
<accession>A4BWJ8</accession>
<comment type="similarity">
    <text evidence="1 8">Belongs to the cytochrome P450 family.</text>
</comment>
<dbReference type="eggNOG" id="COG2124">
    <property type="taxonomic scope" value="Bacteria"/>
</dbReference>
<dbReference type="RefSeq" id="WP_004569136.1">
    <property type="nucleotide sequence ID" value="NZ_CH724148.1"/>
</dbReference>
<evidence type="ECO:0000313" key="10">
    <source>
        <dbReference type="Proteomes" id="UP000003053"/>
    </source>
</evidence>
<comment type="caution">
    <text evidence="9">The sequence shown here is derived from an EMBL/GenBank/DDBJ whole genome shotgun (WGS) entry which is preliminary data.</text>
</comment>
<organism evidence="9 10">
    <name type="scientific">Polaribacter irgensii 23-P</name>
    <dbReference type="NCBI Taxonomy" id="313594"/>
    <lineage>
        <taxon>Bacteria</taxon>
        <taxon>Pseudomonadati</taxon>
        <taxon>Bacteroidota</taxon>
        <taxon>Flavobacteriia</taxon>
        <taxon>Flavobacteriales</taxon>
        <taxon>Flavobacteriaceae</taxon>
    </lineage>
</organism>
<dbReference type="InterPro" id="IPR001128">
    <property type="entry name" value="Cyt_P450"/>
</dbReference>
<dbReference type="InterPro" id="IPR036396">
    <property type="entry name" value="Cyt_P450_sf"/>
</dbReference>
<proteinExistence type="inferred from homology"/>
<dbReference type="Pfam" id="PF00067">
    <property type="entry name" value="p450"/>
    <property type="match status" value="1"/>
</dbReference>
<keyword evidence="3 7" id="KW-0479">Metal-binding</keyword>
<evidence type="ECO:0000256" key="2">
    <source>
        <dbReference type="ARBA" id="ARBA00022617"/>
    </source>
</evidence>
<dbReference type="HOGENOM" id="CLU_001570_5_1_10"/>
<feature type="binding site" description="axial binding residue" evidence="7">
    <location>
        <position position="400"/>
    </location>
    <ligand>
        <name>heme</name>
        <dbReference type="ChEBI" id="CHEBI:30413"/>
    </ligand>
    <ligandPart>
        <name>Fe</name>
        <dbReference type="ChEBI" id="CHEBI:18248"/>
    </ligandPart>
</feature>